<protein>
    <recommendedName>
        <fullName evidence="10">Cadherin domain-containing protein</fullName>
    </recommendedName>
</protein>
<dbReference type="FunFam" id="2.60.40.60:FF:000116">
    <property type="entry name" value="Dachsous cadherin-related 2"/>
    <property type="match status" value="1"/>
</dbReference>
<dbReference type="Pfam" id="PF00028">
    <property type="entry name" value="Cadherin"/>
    <property type="match status" value="3"/>
</dbReference>
<evidence type="ECO:0000256" key="7">
    <source>
        <dbReference type="ARBA" id="ARBA00023136"/>
    </source>
</evidence>
<dbReference type="InterPro" id="IPR050174">
    <property type="entry name" value="Protocadherin/Cadherin-CA"/>
</dbReference>
<dbReference type="GO" id="GO:0005886">
    <property type="term" value="C:plasma membrane"/>
    <property type="evidence" value="ECO:0007669"/>
    <property type="project" value="InterPro"/>
</dbReference>
<evidence type="ECO:0000256" key="4">
    <source>
        <dbReference type="ARBA" id="ARBA00022837"/>
    </source>
</evidence>
<proteinExistence type="predicted"/>
<dbReference type="GO" id="GO:0007156">
    <property type="term" value="P:homophilic cell adhesion via plasma membrane adhesion molecules"/>
    <property type="evidence" value="ECO:0007669"/>
    <property type="project" value="InterPro"/>
</dbReference>
<dbReference type="SUPFAM" id="SSF49313">
    <property type="entry name" value="Cadherin-like"/>
    <property type="match status" value="4"/>
</dbReference>
<evidence type="ECO:0000256" key="8">
    <source>
        <dbReference type="ARBA" id="ARBA00023180"/>
    </source>
</evidence>
<dbReference type="InterPro" id="IPR020894">
    <property type="entry name" value="Cadherin_CS"/>
</dbReference>
<comment type="subcellular location">
    <subcellularLocation>
        <location evidence="1">Membrane</location>
        <topology evidence="1">Single-pass membrane protein</topology>
    </subcellularLocation>
</comment>
<keyword evidence="6" id="KW-1133">Transmembrane helix</keyword>
<dbReference type="Proteomes" id="UP001209878">
    <property type="component" value="Unassembled WGS sequence"/>
</dbReference>
<accession>A0AAD9KYS8</accession>
<gene>
    <name evidence="11" type="ORF">NP493_468g01007</name>
</gene>
<sequence length="449" mass="49226">MTIELLDINDHAPVFERHMYNFNVNEAAELYTPVGAVMATDRDVYPNNRVVYSIIKGGEGKFTVGRFSGEISVLSDLDRESCQLYILNVSASDLGIRPGPLHGYTVVNVTVDDFNDHPPEFDRGSLLLSVAENVQPPATVGHVMVTDADHGESARVTCVLNSTAPFSLDADSGQLVTTGVLDRELVAKYHLDIMCADHGHPRLSSTATLTVHVQDMNDHSPEFQQALYTVQLLERIPIGSVILYALATDLDSGLNAVVTYDLHGTGERFFSINAYTGLVTVARSIRLSDLRRNETTLELTIRATDGGRPPRTNEAVLLLLVRLEGLKGSSYEVKVRENVSPPVLLIDLNTTLETAGLFQLNNVTDDPAIYGVSVEAPANWQIATLQVIDPDDGDYGACEFALQPKGDSEFFYVVSSTGALHSKLSHFGHQRREFEIIINATDNWGKAHF</sequence>
<feature type="domain" description="Cadherin" evidence="10">
    <location>
        <begin position="122"/>
        <end position="223"/>
    </location>
</feature>
<evidence type="ECO:0000256" key="2">
    <source>
        <dbReference type="ARBA" id="ARBA00022692"/>
    </source>
</evidence>
<evidence type="ECO:0000256" key="6">
    <source>
        <dbReference type="ARBA" id="ARBA00022989"/>
    </source>
</evidence>
<dbReference type="PANTHER" id="PTHR24028:SF328">
    <property type="entry name" value="CADHERIN-3"/>
    <property type="match status" value="1"/>
</dbReference>
<evidence type="ECO:0000256" key="5">
    <source>
        <dbReference type="ARBA" id="ARBA00022889"/>
    </source>
</evidence>
<feature type="domain" description="Cadherin" evidence="10">
    <location>
        <begin position="16"/>
        <end position="121"/>
    </location>
</feature>
<evidence type="ECO:0000256" key="3">
    <source>
        <dbReference type="ARBA" id="ARBA00022737"/>
    </source>
</evidence>
<organism evidence="11 12">
    <name type="scientific">Ridgeia piscesae</name>
    <name type="common">Tubeworm</name>
    <dbReference type="NCBI Taxonomy" id="27915"/>
    <lineage>
        <taxon>Eukaryota</taxon>
        <taxon>Metazoa</taxon>
        <taxon>Spiralia</taxon>
        <taxon>Lophotrochozoa</taxon>
        <taxon>Annelida</taxon>
        <taxon>Polychaeta</taxon>
        <taxon>Sedentaria</taxon>
        <taxon>Canalipalpata</taxon>
        <taxon>Sabellida</taxon>
        <taxon>Siboglinidae</taxon>
        <taxon>Ridgeia</taxon>
    </lineage>
</organism>
<dbReference type="GO" id="GO:0005509">
    <property type="term" value="F:calcium ion binding"/>
    <property type="evidence" value="ECO:0007669"/>
    <property type="project" value="UniProtKB-UniRule"/>
</dbReference>
<keyword evidence="2" id="KW-0812">Transmembrane</keyword>
<dbReference type="PANTHER" id="PTHR24028">
    <property type="entry name" value="CADHERIN-87A"/>
    <property type="match status" value="1"/>
</dbReference>
<keyword evidence="8" id="KW-0325">Glycoprotein</keyword>
<dbReference type="SMART" id="SM00112">
    <property type="entry name" value="CA"/>
    <property type="match status" value="3"/>
</dbReference>
<reference evidence="11" key="1">
    <citation type="journal article" date="2023" name="Mol. Biol. Evol.">
        <title>Third-Generation Sequencing Reveals the Adaptive Role of the Epigenome in Three Deep-Sea Polychaetes.</title>
        <authorList>
            <person name="Perez M."/>
            <person name="Aroh O."/>
            <person name="Sun Y."/>
            <person name="Lan Y."/>
            <person name="Juniper S.K."/>
            <person name="Young C.R."/>
            <person name="Angers B."/>
            <person name="Qian P.Y."/>
        </authorList>
    </citation>
    <scope>NUCLEOTIDE SEQUENCE</scope>
    <source>
        <strain evidence="11">R07B-5</strain>
    </source>
</reference>
<keyword evidence="5" id="KW-0130">Cell adhesion</keyword>
<dbReference type="EMBL" id="JAODUO010000467">
    <property type="protein sequence ID" value="KAK2179881.1"/>
    <property type="molecule type" value="Genomic_DNA"/>
</dbReference>
<dbReference type="PROSITE" id="PS50268">
    <property type="entry name" value="CADHERIN_2"/>
    <property type="match status" value="3"/>
</dbReference>
<comment type="caution">
    <text evidence="11">The sequence shown here is derived from an EMBL/GenBank/DDBJ whole genome shotgun (WGS) entry which is preliminary data.</text>
</comment>
<dbReference type="InterPro" id="IPR002126">
    <property type="entry name" value="Cadherin-like_dom"/>
</dbReference>
<dbReference type="Gene3D" id="2.60.40.60">
    <property type="entry name" value="Cadherins"/>
    <property type="match status" value="4"/>
</dbReference>
<evidence type="ECO:0000313" key="12">
    <source>
        <dbReference type="Proteomes" id="UP001209878"/>
    </source>
</evidence>
<evidence type="ECO:0000256" key="9">
    <source>
        <dbReference type="PROSITE-ProRule" id="PRU00043"/>
    </source>
</evidence>
<evidence type="ECO:0000313" key="11">
    <source>
        <dbReference type="EMBL" id="KAK2179881.1"/>
    </source>
</evidence>
<evidence type="ECO:0000256" key="1">
    <source>
        <dbReference type="ARBA" id="ARBA00004167"/>
    </source>
</evidence>
<dbReference type="InterPro" id="IPR015919">
    <property type="entry name" value="Cadherin-like_sf"/>
</dbReference>
<dbReference type="CDD" id="cd11304">
    <property type="entry name" value="Cadherin_repeat"/>
    <property type="match status" value="4"/>
</dbReference>
<keyword evidence="3" id="KW-0677">Repeat</keyword>
<keyword evidence="7" id="KW-0472">Membrane</keyword>
<name>A0AAD9KYS8_RIDPI</name>
<feature type="domain" description="Cadherin" evidence="10">
    <location>
        <begin position="224"/>
        <end position="344"/>
    </location>
</feature>
<dbReference type="PROSITE" id="PS00232">
    <property type="entry name" value="CADHERIN_1"/>
    <property type="match status" value="2"/>
</dbReference>
<dbReference type="PRINTS" id="PR00205">
    <property type="entry name" value="CADHERIN"/>
</dbReference>
<dbReference type="AlphaFoldDB" id="A0AAD9KYS8"/>
<dbReference type="FunFam" id="2.60.40.60:FF:000020">
    <property type="entry name" value="Dachsous cadherin-related 1b"/>
    <property type="match status" value="2"/>
</dbReference>
<evidence type="ECO:0000259" key="10">
    <source>
        <dbReference type="PROSITE" id="PS50268"/>
    </source>
</evidence>
<dbReference type="GO" id="GO:0007163">
    <property type="term" value="P:establishment or maintenance of cell polarity"/>
    <property type="evidence" value="ECO:0007669"/>
    <property type="project" value="UniProtKB-ARBA"/>
</dbReference>
<keyword evidence="4 9" id="KW-0106">Calcium</keyword>
<keyword evidence="12" id="KW-1185">Reference proteome</keyword>